<dbReference type="EMBL" id="PRLP01000032">
    <property type="protein sequence ID" value="PPC77500.1"/>
    <property type="molecule type" value="Genomic_DNA"/>
</dbReference>
<dbReference type="CDD" id="cd00293">
    <property type="entry name" value="USP-like"/>
    <property type="match status" value="1"/>
</dbReference>
<dbReference type="SUPFAM" id="SSF52402">
    <property type="entry name" value="Adenine nucleotide alpha hydrolases-like"/>
    <property type="match status" value="1"/>
</dbReference>
<protein>
    <submittedName>
        <fullName evidence="3">Universal stress protein</fullName>
    </submittedName>
</protein>
<dbReference type="AlphaFoldDB" id="A0A2S5KRZ7"/>
<dbReference type="PANTHER" id="PTHR46268">
    <property type="entry name" value="STRESS RESPONSE PROTEIN NHAX"/>
    <property type="match status" value="1"/>
</dbReference>
<dbReference type="InterPro" id="IPR006015">
    <property type="entry name" value="Universal_stress_UspA"/>
</dbReference>
<dbReference type="InterPro" id="IPR006016">
    <property type="entry name" value="UspA"/>
</dbReference>
<feature type="domain" description="UspA" evidence="2">
    <location>
        <begin position="1"/>
        <end position="140"/>
    </location>
</feature>
<organism evidence="3 4">
    <name type="scientific">Proteobacteria bacterium 228</name>
    <dbReference type="NCBI Taxonomy" id="2083153"/>
    <lineage>
        <taxon>Bacteria</taxon>
        <taxon>Pseudomonadati</taxon>
        <taxon>Pseudomonadota</taxon>
    </lineage>
</organism>
<proteinExistence type="inferred from homology"/>
<evidence type="ECO:0000259" key="2">
    <source>
        <dbReference type="Pfam" id="PF00582"/>
    </source>
</evidence>
<comment type="similarity">
    <text evidence="1">Belongs to the universal stress protein A family.</text>
</comment>
<reference evidence="3 4" key="1">
    <citation type="submission" date="2018-02" db="EMBL/GenBank/DDBJ databases">
        <title>novel marine gammaproteobacteria from coastal saline agro ecosystem.</title>
        <authorList>
            <person name="Krishnan R."/>
            <person name="Ramesh Kumar N."/>
        </authorList>
    </citation>
    <scope>NUCLEOTIDE SEQUENCE [LARGE SCALE GENOMIC DNA]</scope>
    <source>
        <strain evidence="3 4">228</strain>
    </source>
</reference>
<sequence>MYKHILLPLDLDNQDALPRVFDTALRLLNADGKVSLISVNSVTVHPAMMSYVSDEKLEEIRQQMKATLRELQQQYLQESQCGHTLVREGVVYDTVLYEARKRDVDLIVLPASRPGAVTYLIGSNASKIVRHSACSVMVLR</sequence>
<evidence type="ECO:0000313" key="4">
    <source>
        <dbReference type="Proteomes" id="UP000238196"/>
    </source>
</evidence>
<name>A0A2S5KRZ7_9PROT</name>
<evidence type="ECO:0000313" key="3">
    <source>
        <dbReference type="EMBL" id="PPC77500.1"/>
    </source>
</evidence>
<dbReference type="InterPro" id="IPR014729">
    <property type="entry name" value="Rossmann-like_a/b/a_fold"/>
</dbReference>
<evidence type="ECO:0000256" key="1">
    <source>
        <dbReference type="ARBA" id="ARBA00008791"/>
    </source>
</evidence>
<dbReference type="PRINTS" id="PR01438">
    <property type="entry name" value="UNVRSLSTRESS"/>
</dbReference>
<dbReference type="Proteomes" id="UP000238196">
    <property type="component" value="Unassembled WGS sequence"/>
</dbReference>
<comment type="caution">
    <text evidence="3">The sequence shown here is derived from an EMBL/GenBank/DDBJ whole genome shotgun (WGS) entry which is preliminary data.</text>
</comment>
<dbReference type="Gene3D" id="3.40.50.620">
    <property type="entry name" value="HUPs"/>
    <property type="match status" value="1"/>
</dbReference>
<dbReference type="PANTHER" id="PTHR46268:SF6">
    <property type="entry name" value="UNIVERSAL STRESS PROTEIN UP12"/>
    <property type="match status" value="1"/>
</dbReference>
<dbReference type="OrthoDB" id="9792500at2"/>
<dbReference type="Pfam" id="PF00582">
    <property type="entry name" value="Usp"/>
    <property type="match status" value="1"/>
</dbReference>
<accession>A0A2S5KRZ7</accession>
<gene>
    <name evidence="3" type="ORF">C4K68_09875</name>
</gene>